<dbReference type="EMBL" id="LAZR01000476">
    <property type="protein sequence ID" value="KKN67383.1"/>
    <property type="molecule type" value="Genomic_DNA"/>
</dbReference>
<protein>
    <recommendedName>
        <fullName evidence="2">Transcription regulator TrmB N-terminal domain-containing protein</fullName>
    </recommendedName>
</protein>
<sequence>MKKPKRKTQMTSLIAFADILESLGERQREVYKIIRKHQPINNTRISEIANLPINSIVPRTNELRKKGVVRLHHRAICPITGKLTMFWRCSRRL</sequence>
<evidence type="ECO:0000313" key="1">
    <source>
        <dbReference type="EMBL" id="KKN67383.1"/>
    </source>
</evidence>
<name>A0A0F9VNP1_9ZZZZ</name>
<comment type="caution">
    <text evidence="1">The sequence shown here is derived from an EMBL/GenBank/DDBJ whole genome shotgun (WGS) entry which is preliminary data.</text>
</comment>
<gene>
    <name evidence="1" type="ORF">LCGC14_0462470</name>
</gene>
<proteinExistence type="predicted"/>
<dbReference type="AlphaFoldDB" id="A0A0F9VNP1"/>
<evidence type="ECO:0008006" key="2">
    <source>
        <dbReference type="Google" id="ProtNLM"/>
    </source>
</evidence>
<reference evidence="1" key="1">
    <citation type="journal article" date="2015" name="Nature">
        <title>Complex archaea that bridge the gap between prokaryotes and eukaryotes.</title>
        <authorList>
            <person name="Spang A."/>
            <person name="Saw J.H."/>
            <person name="Jorgensen S.L."/>
            <person name="Zaremba-Niedzwiedzka K."/>
            <person name="Martijn J."/>
            <person name="Lind A.E."/>
            <person name="van Eijk R."/>
            <person name="Schleper C."/>
            <person name="Guy L."/>
            <person name="Ettema T.J."/>
        </authorList>
    </citation>
    <scope>NUCLEOTIDE SEQUENCE</scope>
</reference>
<accession>A0A0F9VNP1</accession>
<dbReference type="SUPFAM" id="SSF46785">
    <property type="entry name" value="Winged helix' DNA-binding domain"/>
    <property type="match status" value="1"/>
</dbReference>
<organism evidence="1">
    <name type="scientific">marine sediment metagenome</name>
    <dbReference type="NCBI Taxonomy" id="412755"/>
    <lineage>
        <taxon>unclassified sequences</taxon>
        <taxon>metagenomes</taxon>
        <taxon>ecological metagenomes</taxon>
    </lineage>
</organism>
<dbReference type="InterPro" id="IPR036390">
    <property type="entry name" value="WH_DNA-bd_sf"/>
</dbReference>